<organism evidence="5 6">
    <name type="scientific">Ostreococcus tauri</name>
    <name type="common">Marine green alga</name>
    <dbReference type="NCBI Taxonomy" id="70448"/>
    <lineage>
        <taxon>Eukaryota</taxon>
        <taxon>Viridiplantae</taxon>
        <taxon>Chlorophyta</taxon>
        <taxon>Mamiellophyceae</taxon>
        <taxon>Mamiellales</taxon>
        <taxon>Bathycoccaceae</taxon>
        <taxon>Ostreococcus</taxon>
    </lineage>
</organism>
<dbReference type="AlphaFoldDB" id="Q01D14"/>
<dbReference type="InterPro" id="IPR032801">
    <property type="entry name" value="PXL2A/B/C"/>
</dbReference>
<dbReference type="EMBL" id="CAID01000003">
    <property type="protein sequence ID" value="CAL52789.1"/>
    <property type="molecule type" value="Genomic_DNA"/>
</dbReference>
<reference evidence="5 6" key="2">
    <citation type="journal article" date="2014" name="BMC Genomics">
        <title>An improved genome of the model marine alga Ostreococcus tauri unfolds by assessing Illumina de novo assemblies.</title>
        <authorList>
            <person name="Blanc-Mathieu R."/>
            <person name="Verhelst B."/>
            <person name="Derelle E."/>
            <person name="Rombauts S."/>
            <person name="Bouget F.Y."/>
            <person name="Carre I."/>
            <person name="Chateau A."/>
            <person name="Eyre-Walker A."/>
            <person name="Grimsley N."/>
            <person name="Moreau H."/>
            <person name="Piegu B."/>
            <person name="Rivals E."/>
            <person name="Schackwitz W."/>
            <person name="Van de Peer Y."/>
            <person name="Piganeau G."/>
        </authorList>
    </citation>
    <scope>NUCLEOTIDE SEQUENCE [LARGE SCALE GENOMIC DNA]</scope>
    <source>
        <strain evidence="6">OTTH 0595 / CCAP 157/2 / RCC745</strain>
    </source>
</reference>
<dbReference type="KEGG" id="ota:OT_ostta03g01440"/>
<dbReference type="InParanoid" id="Q01D14"/>
<feature type="region of interest" description="Disordered" evidence="3">
    <location>
        <begin position="454"/>
        <end position="473"/>
    </location>
</feature>
<dbReference type="Pfam" id="PF04755">
    <property type="entry name" value="PAP_fibrillin"/>
    <property type="match status" value="1"/>
</dbReference>
<dbReference type="Pfam" id="PF13911">
    <property type="entry name" value="AhpC-TSA_2"/>
    <property type="match status" value="1"/>
</dbReference>
<evidence type="ECO:0000256" key="2">
    <source>
        <dbReference type="ARBA" id="ARBA00022640"/>
    </source>
</evidence>
<sequence length="514" mass="55634">MSVRARASVSVDVGRRARATRAGDGGRKTARARTARARASSVTDDRDGARGDLDALADARVVRASDGAVMRAGGEAIGRSGRAVTLFLTQFGDFDSWELAQFLVDDVERMRREGAEVVAIGIGSVEAAREFAARTNFPADRLYADESASCHAALGFAPGLGRKGGDFEWMAKTPINGYGKLLLMCAGIGSPGTLRAVFGGYTGSKYKDEIFREGTNVDVPKIRKAMKMTLGDGYLRPFELATLRLNNMIEILNNWEALTPKDSDLLVQRGGVIIFEDGKTKFRHDDAGILGFCPAARVVEKALSADPSAKPDPVKTLHLAAESRRAYVDDIFTSISALEKSKDKANVQGEKLTGKWRLIYTTGTKKVAANINKTGGGSYFPVPAVQSFDLNSGRIRNGIYLGPLKFFFDGPFIWREKLNMLEFTFTRVSLALGPLGPWSKDIDDGKWESVKAAEQNASSGQGMIEKSDVKSSKPGANPFFKFVYTDDKCIAARGRGGGLALWARVGDPETDAQE</sequence>
<protein>
    <submittedName>
        <fullName evidence="5">Plastid lipid-associated protein/fibrillin conserved domain</fullName>
    </submittedName>
</protein>
<dbReference type="RefSeq" id="XP_003078049.1">
    <property type="nucleotide sequence ID" value="XM_003078001.1"/>
</dbReference>
<reference evidence="6" key="1">
    <citation type="journal article" date="2006" name="Proc. Natl. Acad. Sci. U.S.A.">
        <title>Genome analysis of the smallest free-living eukaryote Ostreococcus tauri unveils many unique features.</title>
        <authorList>
            <person name="Derelle E."/>
            <person name="Ferraz C."/>
            <person name="Rombauts S."/>
            <person name="Rouze P."/>
            <person name="Worden A.Z."/>
            <person name="Robbens S."/>
            <person name="Partensky F."/>
            <person name="Degroeve S."/>
            <person name="Echeynie S."/>
            <person name="Cooke R."/>
            <person name="Saeys Y."/>
            <person name="Wuyts J."/>
            <person name="Jabbari K."/>
            <person name="Bowler C."/>
            <person name="Panaud O."/>
            <person name="Piegu B."/>
            <person name="Ball S.G."/>
            <person name="Ral J.-P."/>
            <person name="Bouget F.-Y."/>
            <person name="Piganeau G."/>
            <person name="De Baets B."/>
            <person name="Picard A."/>
            <person name="Delseny M."/>
            <person name="Demaille J."/>
            <person name="Van de Peer Y."/>
            <person name="Moreau H."/>
        </authorList>
    </citation>
    <scope>NUCLEOTIDE SEQUENCE [LARGE SCALE GENOMIC DNA]</scope>
    <source>
        <strain evidence="6">OTTH 0595 / CCAP 157/2 / RCC745</strain>
    </source>
</reference>
<proteinExistence type="predicted"/>
<dbReference type="Proteomes" id="UP000009170">
    <property type="component" value="Unassembled WGS sequence"/>
</dbReference>
<feature type="region of interest" description="Disordered" evidence="3">
    <location>
        <begin position="16"/>
        <end position="47"/>
    </location>
</feature>
<comment type="subcellular location">
    <subcellularLocation>
        <location evidence="1">Plastid</location>
    </subcellularLocation>
</comment>
<gene>
    <name evidence="5" type="ORF">OT_ostta03g01440</name>
</gene>
<evidence type="ECO:0000256" key="1">
    <source>
        <dbReference type="ARBA" id="ARBA00004474"/>
    </source>
</evidence>
<evidence type="ECO:0000313" key="6">
    <source>
        <dbReference type="Proteomes" id="UP000009170"/>
    </source>
</evidence>
<evidence type="ECO:0000313" key="5">
    <source>
        <dbReference type="EMBL" id="CAL52789.1"/>
    </source>
</evidence>
<comment type="caution">
    <text evidence="5">The sequence shown here is derived from an EMBL/GenBank/DDBJ whole genome shotgun (WGS) entry which is preliminary data.</text>
</comment>
<keyword evidence="6" id="KW-1185">Reference proteome</keyword>
<feature type="domain" description="Plastid lipid-associated protein/fibrillin conserved" evidence="4">
    <location>
        <begin position="320"/>
        <end position="499"/>
    </location>
</feature>
<dbReference type="PANTHER" id="PTHR35690:SF1">
    <property type="entry name" value="OS01G0363500 PROTEIN"/>
    <property type="match status" value="1"/>
</dbReference>
<accession>Q01D14</accession>
<dbReference type="GeneID" id="9833757"/>
<dbReference type="STRING" id="70448.Q01D14"/>
<evidence type="ECO:0000256" key="3">
    <source>
        <dbReference type="SAM" id="MobiDB-lite"/>
    </source>
</evidence>
<dbReference type="GO" id="GO:0009536">
    <property type="term" value="C:plastid"/>
    <property type="evidence" value="ECO:0007669"/>
    <property type="project" value="UniProtKB-SubCell"/>
</dbReference>
<keyword evidence="2" id="KW-0934">Plastid</keyword>
<dbReference type="PANTHER" id="PTHR35690">
    <property type="entry name" value="OS01G0363500 PROTEIN"/>
    <property type="match status" value="1"/>
</dbReference>
<dbReference type="InterPro" id="IPR006843">
    <property type="entry name" value="PAP/fibrillin_dom"/>
</dbReference>
<evidence type="ECO:0000259" key="4">
    <source>
        <dbReference type="Pfam" id="PF04755"/>
    </source>
</evidence>
<name>Q01D14_OSTTA</name>
<dbReference type="OrthoDB" id="40334at2759"/>